<reference evidence="2" key="1">
    <citation type="submission" date="2017-02" db="EMBL/GenBank/DDBJ databases">
        <authorList>
            <person name="Varghese N."/>
            <person name="Submissions S."/>
        </authorList>
    </citation>
    <scope>NUCLEOTIDE SEQUENCE [LARGE SCALE GENOMIC DNA]</scope>
    <source>
        <strain evidence="2">R11H</strain>
    </source>
</reference>
<dbReference type="Proteomes" id="UP000190044">
    <property type="component" value="Unassembled WGS sequence"/>
</dbReference>
<sequence length="60" mass="6738">MTDELPDNPPMDEAFMAGMRPSRRGRSAELLTIADRAAAHVKRPYVDHAELLYDENGLPK</sequence>
<evidence type="ECO:0000313" key="1">
    <source>
        <dbReference type="EMBL" id="SKB81924.1"/>
    </source>
</evidence>
<evidence type="ECO:0000313" key="2">
    <source>
        <dbReference type="Proteomes" id="UP000190044"/>
    </source>
</evidence>
<protein>
    <recommendedName>
        <fullName evidence="3">Rv0623-like transcription factor</fullName>
    </recommendedName>
</protein>
<dbReference type="RefSeq" id="WP_020818518.1">
    <property type="nucleotide sequence ID" value="NZ_FUYP01000021.1"/>
</dbReference>
<accession>A0A1T5EDF4</accession>
<keyword evidence="2" id="KW-1185">Reference proteome</keyword>
<dbReference type="AlphaFoldDB" id="A0A1T5EDF4"/>
<dbReference type="EMBL" id="FUYP01000021">
    <property type="protein sequence ID" value="SKB81924.1"/>
    <property type="molecule type" value="Genomic_DNA"/>
</dbReference>
<proteinExistence type="predicted"/>
<name>A0A1T5EDF4_9SPHN</name>
<evidence type="ECO:0008006" key="3">
    <source>
        <dbReference type="Google" id="ProtNLM"/>
    </source>
</evidence>
<gene>
    <name evidence="1" type="ORF">SAMN06295937_102111</name>
</gene>
<organism evidence="1 2">
    <name type="scientific">Sphingopyxis flava</name>
    <dbReference type="NCBI Taxonomy" id="1507287"/>
    <lineage>
        <taxon>Bacteria</taxon>
        <taxon>Pseudomonadati</taxon>
        <taxon>Pseudomonadota</taxon>
        <taxon>Alphaproteobacteria</taxon>
        <taxon>Sphingomonadales</taxon>
        <taxon>Sphingomonadaceae</taxon>
        <taxon>Sphingopyxis</taxon>
    </lineage>
</organism>